<dbReference type="EMBL" id="KZ503453">
    <property type="protein sequence ID" value="PKU63985.1"/>
    <property type="molecule type" value="Genomic_DNA"/>
</dbReference>
<keyword evidence="6" id="KW-0472">Membrane</keyword>
<keyword evidence="2 7" id="KW-0689">Ribosomal protein</keyword>
<dbReference type="AlphaFoldDB" id="A0A2I0VKQ7"/>
<keyword evidence="6" id="KW-1133">Transmembrane helix</keyword>
<dbReference type="PANTHER" id="PTHR12534:SF0">
    <property type="entry name" value="SMALL RIBOSOMAL SUBUNIT PROTEIN US2M"/>
    <property type="match status" value="1"/>
</dbReference>
<dbReference type="InterPro" id="IPR018130">
    <property type="entry name" value="Ribosomal_uS2_CS"/>
</dbReference>
<protein>
    <recommendedName>
        <fullName evidence="4">Small ribosomal subunit protein uS2c</fullName>
    </recommendedName>
    <alternativeName>
        <fullName evidence="5">30S ribosomal protein S2, chloroplastic</fullName>
    </alternativeName>
</protein>
<comment type="similarity">
    <text evidence="1">Belongs to the universal ribosomal protein uS2 family.</text>
</comment>
<dbReference type="PROSITE" id="PS00962">
    <property type="entry name" value="RIBOSOMAL_S2_1"/>
    <property type="match status" value="1"/>
</dbReference>
<reference evidence="7 8" key="1">
    <citation type="journal article" date="2016" name="Sci. Rep.">
        <title>The Dendrobium catenatum Lindl. genome sequence provides insights into polysaccharide synthase, floral development and adaptive evolution.</title>
        <authorList>
            <person name="Zhang G.Q."/>
            <person name="Xu Q."/>
            <person name="Bian C."/>
            <person name="Tsai W.C."/>
            <person name="Yeh C.M."/>
            <person name="Liu K.W."/>
            <person name="Yoshida K."/>
            <person name="Zhang L.S."/>
            <person name="Chang S.B."/>
            <person name="Chen F."/>
            <person name="Shi Y."/>
            <person name="Su Y.Y."/>
            <person name="Zhang Y.Q."/>
            <person name="Chen L.J."/>
            <person name="Yin Y."/>
            <person name="Lin M."/>
            <person name="Huang H."/>
            <person name="Deng H."/>
            <person name="Wang Z.W."/>
            <person name="Zhu S.L."/>
            <person name="Zhao X."/>
            <person name="Deng C."/>
            <person name="Niu S.C."/>
            <person name="Huang J."/>
            <person name="Wang M."/>
            <person name="Liu G.H."/>
            <person name="Yang H.J."/>
            <person name="Xiao X.J."/>
            <person name="Hsiao Y.Y."/>
            <person name="Wu W.L."/>
            <person name="Chen Y.Y."/>
            <person name="Mitsuda N."/>
            <person name="Ohme-Takagi M."/>
            <person name="Luo Y.B."/>
            <person name="Van de Peer Y."/>
            <person name="Liu Z.J."/>
        </authorList>
    </citation>
    <scope>NUCLEOTIDE SEQUENCE [LARGE SCALE GENOMIC DNA]</scope>
    <source>
        <tissue evidence="7">The whole plant</tissue>
    </source>
</reference>
<feature type="transmembrane region" description="Helical" evidence="6">
    <location>
        <begin position="51"/>
        <end position="70"/>
    </location>
</feature>
<keyword evidence="8" id="KW-1185">Reference proteome</keyword>
<dbReference type="Pfam" id="PF00318">
    <property type="entry name" value="Ribosomal_S2"/>
    <property type="match status" value="1"/>
</dbReference>
<gene>
    <name evidence="7" type="primary">rps2</name>
    <name evidence="7" type="ORF">MA16_Dca012571</name>
</gene>
<evidence type="ECO:0000256" key="1">
    <source>
        <dbReference type="ARBA" id="ARBA00006242"/>
    </source>
</evidence>
<evidence type="ECO:0000256" key="3">
    <source>
        <dbReference type="ARBA" id="ARBA00023274"/>
    </source>
</evidence>
<reference evidence="7 8" key="2">
    <citation type="journal article" date="2017" name="Nature">
        <title>The Apostasia genome and the evolution of orchids.</title>
        <authorList>
            <person name="Zhang G.Q."/>
            <person name="Liu K.W."/>
            <person name="Li Z."/>
            <person name="Lohaus R."/>
            <person name="Hsiao Y.Y."/>
            <person name="Niu S.C."/>
            <person name="Wang J.Y."/>
            <person name="Lin Y.C."/>
            <person name="Xu Q."/>
            <person name="Chen L.J."/>
            <person name="Yoshida K."/>
            <person name="Fujiwara S."/>
            <person name="Wang Z.W."/>
            <person name="Zhang Y.Q."/>
            <person name="Mitsuda N."/>
            <person name="Wang M."/>
            <person name="Liu G.H."/>
            <person name="Pecoraro L."/>
            <person name="Huang H.X."/>
            <person name="Xiao X.J."/>
            <person name="Lin M."/>
            <person name="Wu X.Y."/>
            <person name="Wu W.L."/>
            <person name="Chen Y.Y."/>
            <person name="Chang S.B."/>
            <person name="Sakamoto S."/>
            <person name="Ohme-Takagi M."/>
            <person name="Yagi M."/>
            <person name="Zeng S.J."/>
            <person name="Shen C.Y."/>
            <person name="Yeh C.M."/>
            <person name="Luo Y.B."/>
            <person name="Tsai W.C."/>
            <person name="Van de Peer Y."/>
            <person name="Liu Z.J."/>
        </authorList>
    </citation>
    <scope>NUCLEOTIDE SEQUENCE [LARGE SCALE GENOMIC DNA]</scope>
    <source>
        <tissue evidence="7">The whole plant</tissue>
    </source>
</reference>
<dbReference type="PANTHER" id="PTHR12534">
    <property type="entry name" value="30S RIBOSOMAL PROTEIN S2 PROKARYOTIC AND ORGANELLAR"/>
    <property type="match status" value="1"/>
</dbReference>
<dbReference type="InterPro" id="IPR001865">
    <property type="entry name" value="Ribosomal_uS2"/>
</dbReference>
<organism evidence="7 8">
    <name type="scientific">Dendrobium catenatum</name>
    <dbReference type="NCBI Taxonomy" id="906689"/>
    <lineage>
        <taxon>Eukaryota</taxon>
        <taxon>Viridiplantae</taxon>
        <taxon>Streptophyta</taxon>
        <taxon>Embryophyta</taxon>
        <taxon>Tracheophyta</taxon>
        <taxon>Spermatophyta</taxon>
        <taxon>Magnoliopsida</taxon>
        <taxon>Liliopsida</taxon>
        <taxon>Asparagales</taxon>
        <taxon>Orchidaceae</taxon>
        <taxon>Epidendroideae</taxon>
        <taxon>Malaxideae</taxon>
        <taxon>Dendrobiinae</taxon>
        <taxon>Dendrobium</taxon>
    </lineage>
</organism>
<proteinExistence type="inferred from homology"/>
<keyword evidence="6" id="KW-0812">Transmembrane</keyword>
<dbReference type="InterPro" id="IPR005706">
    <property type="entry name" value="Ribosomal_uS2_bac/mit/plastid"/>
</dbReference>
<dbReference type="GO" id="GO:0006412">
    <property type="term" value="P:translation"/>
    <property type="evidence" value="ECO:0007669"/>
    <property type="project" value="InterPro"/>
</dbReference>
<dbReference type="GO" id="GO:0003735">
    <property type="term" value="F:structural constituent of ribosome"/>
    <property type="evidence" value="ECO:0007669"/>
    <property type="project" value="InterPro"/>
</dbReference>
<dbReference type="PRINTS" id="PR00395">
    <property type="entry name" value="RIBOSOMALS2"/>
</dbReference>
<evidence type="ECO:0000256" key="4">
    <source>
        <dbReference type="ARBA" id="ARBA00035155"/>
    </source>
</evidence>
<evidence type="ECO:0000313" key="7">
    <source>
        <dbReference type="EMBL" id="PKU63985.1"/>
    </source>
</evidence>
<evidence type="ECO:0000256" key="2">
    <source>
        <dbReference type="ARBA" id="ARBA00022980"/>
    </source>
</evidence>
<sequence>MGRRYWNINLEEMMEAGVHFGHGTNKWNPRMAQYICAKRKGIHIMTISIPYLYMNCSSKMIFFMTFQLLLSNNAKINRKGICYSGTD</sequence>
<dbReference type="Proteomes" id="UP000233837">
    <property type="component" value="Unassembled WGS sequence"/>
</dbReference>
<dbReference type="InterPro" id="IPR023591">
    <property type="entry name" value="Ribosomal_uS2_flav_dom_sf"/>
</dbReference>
<evidence type="ECO:0000256" key="5">
    <source>
        <dbReference type="ARBA" id="ARBA00035546"/>
    </source>
</evidence>
<name>A0A2I0VKQ7_9ASPA</name>
<dbReference type="GO" id="GO:0005763">
    <property type="term" value="C:mitochondrial small ribosomal subunit"/>
    <property type="evidence" value="ECO:0007669"/>
    <property type="project" value="TreeGrafter"/>
</dbReference>
<dbReference type="STRING" id="906689.A0A2I0VKQ7"/>
<evidence type="ECO:0000313" key="8">
    <source>
        <dbReference type="Proteomes" id="UP000233837"/>
    </source>
</evidence>
<accession>A0A2I0VKQ7</accession>
<evidence type="ECO:0000256" key="6">
    <source>
        <dbReference type="SAM" id="Phobius"/>
    </source>
</evidence>
<dbReference type="SUPFAM" id="SSF52313">
    <property type="entry name" value="Ribosomal protein S2"/>
    <property type="match status" value="1"/>
</dbReference>
<dbReference type="Gene3D" id="3.40.50.10490">
    <property type="entry name" value="Glucose-6-phosphate isomerase like protein, domain 1"/>
    <property type="match status" value="1"/>
</dbReference>
<keyword evidence="3" id="KW-0687">Ribonucleoprotein</keyword>